<protein>
    <recommendedName>
        <fullName evidence="6">Glutamyl-tRNA(Gln) amidotransferase subunit E</fullName>
        <shortName evidence="6">Glu-ADT subunit E</shortName>
        <ecNumber evidence="6">6.3.5.-</ecNumber>
    </recommendedName>
</protein>
<dbReference type="AlphaFoldDB" id="A0A075HKS8"/>
<dbReference type="InterPro" id="IPR017959">
    <property type="entry name" value="Asn/Gln-tRNA_amidoTrfase_suB/E"/>
</dbReference>
<dbReference type="SUPFAM" id="SSF55261">
    <property type="entry name" value="GAD domain-like"/>
    <property type="match status" value="1"/>
</dbReference>
<evidence type="ECO:0000256" key="2">
    <source>
        <dbReference type="ARBA" id="ARBA00022741"/>
    </source>
</evidence>
<dbReference type="InterPro" id="IPR006075">
    <property type="entry name" value="Asn/Gln-tRNA_Trfase_suB/E_cat"/>
</dbReference>
<dbReference type="GO" id="GO:0004812">
    <property type="term" value="F:aminoacyl-tRNA ligase activity"/>
    <property type="evidence" value="ECO:0007669"/>
    <property type="project" value="InterPro"/>
</dbReference>
<keyword evidence="2 6" id="KW-0547">Nucleotide-binding</keyword>
<keyword evidence="8" id="KW-0808">Transferase</keyword>
<dbReference type="InterPro" id="IPR004414">
    <property type="entry name" value="GatE"/>
</dbReference>
<dbReference type="InterPro" id="IPR003789">
    <property type="entry name" value="Asn/Gln_tRNA_amidoTrase-B-like"/>
</dbReference>
<sequence>MKSYDSKDLGVKVGLEIHQQLGTQHKLFCKCQTLQTAESSPSNLFNRRLRPSRSEIGEIDPAARFEFSKNRTIKYHGRLDSVCLVEADEEPPRSLNEEALEIGLLVALSLGSHIVDEIHIMRKIVIDGSNTGGFQRTVLIARGGELKIGRRSIKIQDISIEEDAARLLNESDDLREFELDRLGTPLIEVSTAPMSCTPEEVKDVALAIGRLLRSTKRVARGIGTIRQDVNISVAGGPVVEVKGVQQIELIEKILNYEVSRQLALKKLVNELAQRGITELKLGPIINLTNCFHSTNSALIKKLLGNSKEIKGIGVSRFKGLFNFESESGFRLGRELAEMARFHGLGGIFHSDELPQYGISEQEVQTIRRTLHTEELDAFFLAAGDPKVLVFALNALQERLRLAVLGAPAETRATTPDGTTKYMRPKPGAARMYPETDLPPIEIQQTLLSKLKRSVPQPWEKQLADYSSRYGLSQTQAEKIFDSEDVSLFEEIVRLTAIAPSIVAATITETMKDLSRRGLNMERLSSAIIRELFLSLDNGLFAKEAISEILAAIGNGKATNIEEAISLLQLHQLETDELQQILEDIFSKNIGIVQNKREGAFSILMGMIMAKSRGRADGALISTLLKNKLTEFLATSDQAT</sequence>
<dbReference type="InterPro" id="IPR014746">
    <property type="entry name" value="Gln_synth/guanido_kin_cat_dom"/>
</dbReference>
<dbReference type="NCBIfam" id="NF003107">
    <property type="entry name" value="PRK04028.1"/>
    <property type="match status" value="1"/>
</dbReference>
<dbReference type="PANTHER" id="PTHR11659">
    <property type="entry name" value="GLUTAMYL-TRNA GLN AMIDOTRANSFERASE SUBUNIT B MITOCHONDRIAL AND PROKARYOTIC PET112-RELATED"/>
    <property type="match status" value="1"/>
</dbReference>
<dbReference type="InterPro" id="IPR029351">
    <property type="entry name" value="GAD_dom"/>
</dbReference>
<dbReference type="InterPro" id="IPR017958">
    <property type="entry name" value="Gln-tRNA_amidoTrfase_suB_CS"/>
</dbReference>
<evidence type="ECO:0000256" key="1">
    <source>
        <dbReference type="ARBA" id="ARBA00022598"/>
    </source>
</evidence>
<dbReference type="InterPro" id="IPR042114">
    <property type="entry name" value="GatB_C_1"/>
</dbReference>
<comment type="function">
    <text evidence="6">Allows the formation of correctly charged Gln-tRNA(Gln) through the transamidation of misacylated Glu-tRNA(Gln) in organisms which lack glutaminyl-tRNA synthetase. The reaction takes place in the presence of glutamine and ATP through an activated gamma-phospho-Glu-tRNA(Gln). The GatDE system is specific for glutamate and does not act on aspartate.</text>
</comment>
<dbReference type="Gene3D" id="1.10.150.380">
    <property type="entry name" value="GatB domain, N-terminal subdomain"/>
    <property type="match status" value="1"/>
</dbReference>
<dbReference type="HAMAP" id="MF_00588">
    <property type="entry name" value="GatE"/>
    <property type="match status" value="1"/>
</dbReference>
<dbReference type="EMBL" id="KF901056">
    <property type="protein sequence ID" value="AIF16474.1"/>
    <property type="molecule type" value="Genomic_DNA"/>
</dbReference>
<dbReference type="PANTHER" id="PTHR11659:SF2">
    <property type="entry name" value="GLUTAMYL-TRNA(GLN) AMIDOTRANSFERASE SUBUNIT E"/>
    <property type="match status" value="1"/>
</dbReference>
<evidence type="ECO:0000256" key="4">
    <source>
        <dbReference type="ARBA" id="ARBA00022917"/>
    </source>
</evidence>
<accession>A0A075HKS8</accession>
<dbReference type="Gene3D" id="1.10.10.410">
    <property type="match status" value="1"/>
</dbReference>
<comment type="subunit">
    <text evidence="6">Heterodimer of GatD and GatE.</text>
</comment>
<keyword evidence="4 6" id="KW-0648">Protein biosynthesis</keyword>
<dbReference type="Pfam" id="PF02938">
    <property type="entry name" value="GAD"/>
    <property type="match status" value="1"/>
</dbReference>
<proteinExistence type="inferred from homology"/>
<dbReference type="Pfam" id="PF02637">
    <property type="entry name" value="GatB_Yqey"/>
    <property type="match status" value="1"/>
</dbReference>
<organism evidence="8">
    <name type="scientific">uncultured marine thaumarchaeote KM3_74_C10</name>
    <dbReference type="NCBI Taxonomy" id="1456270"/>
    <lineage>
        <taxon>Archaea</taxon>
        <taxon>Nitrososphaerota</taxon>
        <taxon>environmental samples</taxon>
    </lineage>
</organism>
<dbReference type="GO" id="GO:0006412">
    <property type="term" value="P:translation"/>
    <property type="evidence" value="ECO:0007669"/>
    <property type="project" value="UniProtKB-UniRule"/>
</dbReference>
<evidence type="ECO:0000256" key="6">
    <source>
        <dbReference type="HAMAP-Rule" id="MF_00588"/>
    </source>
</evidence>
<reference evidence="8" key="1">
    <citation type="journal article" date="2014" name="Genome Biol. Evol.">
        <title>Pangenome evidence for extensive interdomain horizontal transfer affecting lineage core and shell genes in uncultured planktonic thaumarchaeota and euryarchaeota.</title>
        <authorList>
            <person name="Deschamps P."/>
            <person name="Zivanovic Y."/>
            <person name="Moreira D."/>
            <person name="Rodriguez-Valera F."/>
            <person name="Lopez-Garcia P."/>
        </authorList>
    </citation>
    <scope>NUCLEOTIDE SEQUENCE</scope>
</reference>
<dbReference type="GO" id="GO:0016740">
    <property type="term" value="F:transferase activity"/>
    <property type="evidence" value="ECO:0007669"/>
    <property type="project" value="UniProtKB-KW"/>
</dbReference>
<dbReference type="InterPro" id="IPR004115">
    <property type="entry name" value="GAD-like_sf"/>
</dbReference>
<dbReference type="NCBIfam" id="TIGR00134">
    <property type="entry name" value="gatE_arch"/>
    <property type="match status" value="1"/>
</dbReference>
<evidence type="ECO:0000256" key="3">
    <source>
        <dbReference type="ARBA" id="ARBA00022840"/>
    </source>
</evidence>
<dbReference type="Gene3D" id="3.30.1360.30">
    <property type="entry name" value="GAD-like domain"/>
    <property type="match status" value="1"/>
</dbReference>
<evidence type="ECO:0000313" key="8">
    <source>
        <dbReference type="EMBL" id="AIF16474.1"/>
    </source>
</evidence>
<feature type="domain" description="Asn/Gln amidotransferase" evidence="7">
    <location>
        <begin position="486"/>
        <end position="628"/>
    </location>
</feature>
<dbReference type="Pfam" id="PF02934">
    <property type="entry name" value="GatB_N"/>
    <property type="match status" value="1"/>
</dbReference>
<dbReference type="GO" id="GO:0005737">
    <property type="term" value="C:cytoplasm"/>
    <property type="evidence" value="ECO:0007669"/>
    <property type="project" value="InterPro"/>
</dbReference>
<dbReference type="PROSITE" id="PS01234">
    <property type="entry name" value="GATB"/>
    <property type="match status" value="1"/>
</dbReference>
<name>A0A075HKS8_9ARCH</name>
<evidence type="ECO:0000259" key="7">
    <source>
        <dbReference type="SMART" id="SM00845"/>
    </source>
</evidence>
<comment type="catalytic activity">
    <reaction evidence="5 6">
        <text>L-glutamyl-tRNA(Gln) + L-glutamine + ATP + H2O = L-glutaminyl-tRNA(Gln) + L-glutamate + ADP + phosphate + H(+)</text>
        <dbReference type="Rhea" id="RHEA:17521"/>
        <dbReference type="Rhea" id="RHEA-COMP:9681"/>
        <dbReference type="Rhea" id="RHEA-COMP:9684"/>
        <dbReference type="ChEBI" id="CHEBI:15377"/>
        <dbReference type="ChEBI" id="CHEBI:15378"/>
        <dbReference type="ChEBI" id="CHEBI:29985"/>
        <dbReference type="ChEBI" id="CHEBI:30616"/>
        <dbReference type="ChEBI" id="CHEBI:43474"/>
        <dbReference type="ChEBI" id="CHEBI:58359"/>
        <dbReference type="ChEBI" id="CHEBI:78520"/>
        <dbReference type="ChEBI" id="CHEBI:78521"/>
        <dbReference type="ChEBI" id="CHEBI:456216"/>
    </reaction>
</comment>
<dbReference type="SUPFAM" id="SSF89095">
    <property type="entry name" value="GatB/YqeY motif"/>
    <property type="match status" value="1"/>
</dbReference>
<comment type="similarity">
    <text evidence="6">Belongs to the GatB/GatE family. GatE subfamily.</text>
</comment>
<dbReference type="GO" id="GO:0050567">
    <property type="term" value="F:glutaminyl-tRNA synthase (glutamine-hydrolyzing) activity"/>
    <property type="evidence" value="ECO:0007669"/>
    <property type="project" value="UniProtKB-UniRule"/>
</dbReference>
<keyword evidence="1 6" id="KW-0436">Ligase</keyword>
<dbReference type="GO" id="GO:0070681">
    <property type="term" value="P:glutaminyl-tRNAGln biosynthesis via transamidation"/>
    <property type="evidence" value="ECO:0007669"/>
    <property type="project" value="TreeGrafter"/>
</dbReference>
<gene>
    <name evidence="6 8" type="primary">gatE</name>
</gene>
<dbReference type="GO" id="GO:0005524">
    <property type="term" value="F:ATP binding"/>
    <property type="evidence" value="ECO:0007669"/>
    <property type="project" value="UniProtKB-KW"/>
</dbReference>
<dbReference type="InterPro" id="IPR018027">
    <property type="entry name" value="Asn/Gln_amidotransferase"/>
</dbReference>
<keyword evidence="3 6" id="KW-0067">ATP-binding</keyword>
<dbReference type="InterPro" id="IPR023168">
    <property type="entry name" value="GatB_Yqey_C_2"/>
</dbReference>
<evidence type="ECO:0000256" key="5">
    <source>
        <dbReference type="ARBA" id="ARBA00047913"/>
    </source>
</evidence>
<dbReference type="SUPFAM" id="SSF55931">
    <property type="entry name" value="Glutamine synthetase/guanido kinase"/>
    <property type="match status" value="1"/>
</dbReference>
<dbReference type="EC" id="6.3.5.-" evidence="6"/>
<dbReference type="SMART" id="SM00845">
    <property type="entry name" value="GatB_Yqey"/>
    <property type="match status" value="1"/>
</dbReference>